<dbReference type="InterPro" id="IPR029032">
    <property type="entry name" value="AhpD-like"/>
</dbReference>
<organism evidence="2">
    <name type="scientific">hydrocarbon metagenome</name>
    <dbReference type="NCBI Taxonomy" id="938273"/>
    <lineage>
        <taxon>unclassified sequences</taxon>
        <taxon>metagenomes</taxon>
        <taxon>ecological metagenomes</taxon>
    </lineage>
</organism>
<dbReference type="NCBIfam" id="TIGR00778">
    <property type="entry name" value="ahpD_dom"/>
    <property type="match status" value="1"/>
</dbReference>
<feature type="domain" description="Carboxymuconolactone decarboxylase-like" evidence="1">
    <location>
        <begin position="15"/>
        <end position="86"/>
    </location>
</feature>
<accession>A0A0W8FME6</accession>
<protein>
    <recommendedName>
        <fullName evidence="1">Carboxymuconolactone decarboxylase-like domain-containing protein</fullName>
    </recommendedName>
</protein>
<name>A0A0W8FME6_9ZZZZ</name>
<dbReference type="AlphaFoldDB" id="A0A0W8FME6"/>
<reference evidence="2" key="1">
    <citation type="journal article" date="2015" name="Proc. Natl. Acad. Sci. U.S.A.">
        <title>Networks of energetic and metabolic interactions define dynamics in microbial communities.</title>
        <authorList>
            <person name="Embree M."/>
            <person name="Liu J.K."/>
            <person name="Al-Bassam M.M."/>
            <person name="Zengler K."/>
        </authorList>
    </citation>
    <scope>NUCLEOTIDE SEQUENCE</scope>
</reference>
<comment type="caution">
    <text evidence="2">The sequence shown here is derived from an EMBL/GenBank/DDBJ whole genome shotgun (WGS) entry which is preliminary data.</text>
</comment>
<dbReference type="SUPFAM" id="SSF69118">
    <property type="entry name" value="AhpD-like"/>
    <property type="match status" value="1"/>
</dbReference>
<dbReference type="InterPro" id="IPR003779">
    <property type="entry name" value="CMD-like"/>
</dbReference>
<evidence type="ECO:0000313" key="2">
    <source>
        <dbReference type="EMBL" id="KUG22039.1"/>
    </source>
</evidence>
<sequence length="99" mass="11358">MNNDTPWYIKKSPLGNAYQHFSNVARQKTVLDVKTKELIRLAVASVFRCNHCTEHHIKDALEAEATKEEISEALLLASLQAAGTQLNWNKELFEKYLRD</sequence>
<proteinExistence type="predicted"/>
<dbReference type="Pfam" id="PF02627">
    <property type="entry name" value="CMD"/>
    <property type="match status" value="1"/>
</dbReference>
<evidence type="ECO:0000259" key="1">
    <source>
        <dbReference type="Pfam" id="PF02627"/>
    </source>
</evidence>
<dbReference type="EMBL" id="LNQE01000994">
    <property type="protein sequence ID" value="KUG22039.1"/>
    <property type="molecule type" value="Genomic_DNA"/>
</dbReference>
<dbReference type="GO" id="GO:0051920">
    <property type="term" value="F:peroxiredoxin activity"/>
    <property type="evidence" value="ECO:0007669"/>
    <property type="project" value="InterPro"/>
</dbReference>
<dbReference type="PANTHER" id="PTHR33930:SF2">
    <property type="entry name" value="BLR3452 PROTEIN"/>
    <property type="match status" value="1"/>
</dbReference>
<gene>
    <name evidence="2" type="ORF">ASZ90_008185</name>
</gene>
<dbReference type="InterPro" id="IPR004675">
    <property type="entry name" value="AhpD_core"/>
</dbReference>
<dbReference type="Gene3D" id="1.20.1290.10">
    <property type="entry name" value="AhpD-like"/>
    <property type="match status" value="1"/>
</dbReference>
<dbReference type="PANTHER" id="PTHR33930">
    <property type="entry name" value="ALKYL HYDROPEROXIDE REDUCTASE AHPD"/>
    <property type="match status" value="1"/>
</dbReference>